<feature type="compositionally biased region" description="Polar residues" evidence="1">
    <location>
        <begin position="1"/>
        <end position="21"/>
    </location>
</feature>
<protein>
    <submittedName>
        <fullName evidence="2">Uncharacterized protein</fullName>
    </submittedName>
</protein>
<dbReference type="EMBL" id="MN740558">
    <property type="protein sequence ID" value="QHU33517.1"/>
    <property type="molecule type" value="Genomic_DNA"/>
</dbReference>
<name>A0A6C0LSE8_9ZZZZ</name>
<reference evidence="2" key="1">
    <citation type="journal article" date="2020" name="Nature">
        <title>Giant virus diversity and host interactions through global metagenomics.</title>
        <authorList>
            <person name="Schulz F."/>
            <person name="Roux S."/>
            <person name="Paez-Espino D."/>
            <person name="Jungbluth S."/>
            <person name="Walsh D.A."/>
            <person name="Denef V.J."/>
            <person name="McMahon K.D."/>
            <person name="Konstantinidis K.T."/>
            <person name="Eloe-Fadrosh E.A."/>
            <person name="Kyrpides N.C."/>
            <person name="Woyke T."/>
        </authorList>
    </citation>
    <scope>NUCLEOTIDE SEQUENCE</scope>
    <source>
        <strain evidence="2">GVMAG-S-1016704-121</strain>
    </source>
</reference>
<feature type="region of interest" description="Disordered" evidence="1">
    <location>
        <begin position="1"/>
        <end position="53"/>
    </location>
</feature>
<dbReference type="AlphaFoldDB" id="A0A6C0LSE8"/>
<evidence type="ECO:0000313" key="2">
    <source>
        <dbReference type="EMBL" id="QHU33517.1"/>
    </source>
</evidence>
<accession>A0A6C0LSE8</accession>
<feature type="compositionally biased region" description="Basic and acidic residues" evidence="1">
    <location>
        <begin position="33"/>
        <end position="52"/>
    </location>
</feature>
<sequence>MSTGADKNYPTSFEETENTPGYLSARSALRQIQARDKSRAQDKSRANLETRQRLYTSPVTPRRAVITPTNLSQVP</sequence>
<evidence type="ECO:0000256" key="1">
    <source>
        <dbReference type="SAM" id="MobiDB-lite"/>
    </source>
</evidence>
<organism evidence="2">
    <name type="scientific">viral metagenome</name>
    <dbReference type="NCBI Taxonomy" id="1070528"/>
    <lineage>
        <taxon>unclassified sequences</taxon>
        <taxon>metagenomes</taxon>
        <taxon>organismal metagenomes</taxon>
    </lineage>
</organism>
<proteinExistence type="predicted"/>